<proteinExistence type="predicted"/>
<sequence length="626" mass="70130">MKKVSVILASILCVILLLGPLSILRGLLYPSVYKNQYNRVHLNTSNTTRVLGKTSEDIGYEVSKILYPAGFKESNLGSIILLQSDNWQDALALMPMVRKYNGVLMTVGNSVSKDAYDYINASVPKGAGDINKTQLFVFGKNIENIKTQLKNINLKSTYLSYKTTDELQKYIYGMPNMLNDEKYAFLVKEDNPLASIPSATWIAKEGGVLLYADKDNKLYESSKDILKSQKIKNVYVLADKTLDGDGILKPFNKVKVNRLVAFNPESFAVKFARFNDEKNSVGWASDRKRNNEGHNYILCSKSNPMMAVVASQLATKGRTGPLLWTESKGLSTITENYLWRMKPNYWVGGAEGPYNNVWVIGNNNILDYGIQGTVDYAQGINSYEMMGHGGVSGIEALCIVSILISVFGAIWTALHLCLRMRRLSPLVKVMWVLTVLLLGALGLWIYIISYVDSPWMNVNNKVICMRPVWKQVLVVTVMSLSFGGAAIIAIQYIMTKIGLPMAIFPEKSGMYLLGNPIIILMIVSYILSFILSVYFFVPDLFIEIKNISYTHAKKEAFVPVVVSITSIFIGIALSMWWLSVVYAPRIPEEDYILWWGFMHLSVVIGGIISYIPNWLLVKFGKELGVV</sequence>
<dbReference type="Proteomes" id="UP000030016">
    <property type="component" value="Unassembled WGS sequence"/>
</dbReference>
<dbReference type="AlphaFoldDB" id="A0AA88ZV07"/>
<gene>
    <name evidence="3" type="ORF">Z969_02240</name>
</gene>
<dbReference type="Pfam" id="PF14342">
    <property type="entry name" value="DUF4396"/>
    <property type="match status" value="1"/>
</dbReference>
<keyword evidence="1" id="KW-1133">Transmembrane helix</keyword>
<feature type="transmembrane region" description="Helical" evidence="1">
    <location>
        <begin position="394"/>
        <end position="417"/>
    </location>
</feature>
<evidence type="ECO:0000259" key="2">
    <source>
        <dbReference type="Pfam" id="PF14342"/>
    </source>
</evidence>
<dbReference type="EMBL" id="JDRX01000003">
    <property type="protein sequence ID" value="KGN03117.1"/>
    <property type="molecule type" value="Genomic_DNA"/>
</dbReference>
<protein>
    <submittedName>
        <fullName evidence="3">Membrane protein</fullName>
    </submittedName>
</protein>
<evidence type="ECO:0000313" key="3">
    <source>
        <dbReference type="EMBL" id="KGN03117.1"/>
    </source>
</evidence>
<feature type="transmembrane region" description="Helical" evidence="1">
    <location>
        <begin position="591"/>
        <end position="611"/>
    </location>
</feature>
<evidence type="ECO:0000256" key="1">
    <source>
        <dbReference type="SAM" id="Phobius"/>
    </source>
</evidence>
<dbReference type="InterPro" id="IPR025509">
    <property type="entry name" value="DUF4396"/>
</dbReference>
<name>A0AA88ZV07_CLONO</name>
<comment type="caution">
    <text evidence="3">The sequence shown here is derived from an EMBL/GenBank/DDBJ whole genome shotgun (WGS) entry which is preliminary data.</text>
</comment>
<feature type="transmembrane region" description="Helical" evidence="1">
    <location>
        <begin position="429"/>
        <end position="448"/>
    </location>
</feature>
<feature type="transmembrane region" description="Helical" evidence="1">
    <location>
        <begin position="556"/>
        <end position="579"/>
    </location>
</feature>
<feature type="transmembrane region" description="Helical" evidence="1">
    <location>
        <begin position="468"/>
        <end position="490"/>
    </location>
</feature>
<accession>A0AA88ZV07</accession>
<evidence type="ECO:0000313" key="4">
    <source>
        <dbReference type="Proteomes" id="UP000030016"/>
    </source>
</evidence>
<reference evidence="3 4" key="1">
    <citation type="submission" date="2014-01" db="EMBL/GenBank/DDBJ databases">
        <title>Plasmidome dynamics in the species complex Clostridium novyi sensu lato converts strains of independent lineages into distinctly different pathogens.</title>
        <authorList>
            <person name="Skarin H."/>
            <person name="Segerman B."/>
        </authorList>
    </citation>
    <scope>NUCLEOTIDE SEQUENCE [LARGE SCALE GENOMIC DNA]</scope>
    <source>
        <strain evidence="3 4">4570</strain>
    </source>
</reference>
<organism evidence="3 4">
    <name type="scientific">Clostridium novyi A str. 4570</name>
    <dbReference type="NCBI Taxonomy" id="1444290"/>
    <lineage>
        <taxon>Bacteria</taxon>
        <taxon>Bacillati</taxon>
        <taxon>Bacillota</taxon>
        <taxon>Clostridia</taxon>
        <taxon>Eubacteriales</taxon>
        <taxon>Clostridiaceae</taxon>
        <taxon>Clostridium</taxon>
    </lineage>
</organism>
<feature type="transmembrane region" description="Helical" evidence="1">
    <location>
        <begin position="511"/>
        <end position="536"/>
    </location>
</feature>
<keyword evidence="1" id="KW-0812">Transmembrane</keyword>
<keyword evidence="1" id="KW-0472">Membrane</keyword>
<feature type="domain" description="DUF4396" evidence="2">
    <location>
        <begin position="469"/>
        <end position="621"/>
    </location>
</feature>
<dbReference type="RefSeq" id="WP_039248742.1">
    <property type="nucleotide sequence ID" value="NZ_JDRX01000003.1"/>
</dbReference>